<feature type="transmembrane region" description="Helical" evidence="1">
    <location>
        <begin position="6"/>
        <end position="25"/>
    </location>
</feature>
<gene>
    <name evidence="3" type="ORF">HPA02_11150</name>
</gene>
<dbReference type="Gene3D" id="1.10.287.70">
    <property type="match status" value="1"/>
</dbReference>
<evidence type="ECO:0000256" key="1">
    <source>
        <dbReference type="SAM" id="Phobius"/>
    </source>
</evidence>
<keyword evidence="1" id="KW-1133">Transmembrane helix</keyword>
<dbReference type="SUPFAM" id="SSF81324">
    <property type="entry name" value="Voltage-gated potassium channels"/>
    <property type="match status" value="1"/>
</dbReference>
<dbReference type="InterPro" id="IPR013099">
    <property type="entry name" value="K_chnl_dom"/>
</dbReference>
<feature type="transmembrane region" description="Helical" evidence="1">
    <location>
        <begin position="115"/>
        <end position="137"/>
    </location>
</feature>
<proteinExistence type="predicted"/>
<comment type="caution">
    <text evidence="3">The sequence shown here is derived from an EMBL/GenBank/DDBJ whole genome shotgun (WGS) entry which is preliminary data.</text>
</comment>
<evidence type="ECO:0000313" key="4">
    <source>
        <dbReference type="Proteomes" id="UP000321275"/>
    </source>
</evidence>
<feature type="domain" description="Potassium channel" evidence="2">
    <location>
        <begin position="72"/>
        <end position="135"/>
    </location>
</feature>
<reference evidence="3 4" key="1">
    <citation type="submission" date="2019-07" db="EMBL/GenBank/DDBJ databases">
        <title>Whole genome shotgun sequence of Halomonas pacifica NBRC 102220.</title>
        <authorList>
            <person name="Hosoyama A."/>
            <person name="Uohara A."/>
            <person name="Ohji S."/>
            <person name="Ichikawa N."/>
        </authorList>
    </citation>
    <scope>NUCLEOTIDE SEQUENCE [LARGE SCALE GENOMIC DNA]</scope>
    <source>
        <strain evidence="3 4">NBRC 102220</strain>
    </source>
</reference>
<accession>A0A510X5Z3</accession>
<dbReference type="AlphaFoldDB" id="A0A510X5Z3"/>
<sequence length="153" mass="17535">MLDMAHYNVAIITLGAVIVAVLLHYEAFVALTRLIERSHLSHRGRILLLVFGLLLTHVAEIWLFGLTAWWLVEDQGIGTIVGYDGFVMLDYVFMSAVTYTTLGYGDIIPLGPIRFLYGSEALTGFMLITWSASFTFLEMQKHWRLEEKDRHRR</sequence>
<dbReference type="EMBL" id="BJUK01000009">
    <property type="protein sequence ID" value="GEK46832.1"/>
    <property type="molecule type" value="Genomic_DNA"/>
</dbReference>
<dbReference type="Pfam" id="PF07885">
    <property type="entry name" value="Ion_trans_2"/>
    <property type="match status" value="1"/>
</dbReference>
<evidence type="ECO:0000313" key="3">
    <source>
        <dbReference type="EMBL" id="GEK46832.1"/>
    </source>
</evidence>
<keyword evidence="4" id="KW-1185">Reference proteome</keyword>
<feature type="transmembrane region" description="Helical" evidence="1">
    <location>
        <begin position="46"/>
        <end position="71"/>
    </location>
</feature>
<keyword evidence="1" id="KW-0812">Transmembrane</keyword>
<evidence type="ECO:0000259" key="2">
    <source>
        <dbReference type="Pfam" id="PF07885"/>
    </source>
</evidence>
<keyword evidence="1" id="KW-0472">Membrane</keyword>
<dbReference type="Proteomes" id="UP000321275">
    <property type="component" value="Unassembled WGS sequence"/>
</dbReference>
<protein>
    <submittedName>
        <fullName evidence="3">Ion transporter</fullName>
    </submittedName>
</protein>
<name>A0A510X5Z3_9GAMM</name>
<organism evidence="3 4">
    <name type="scientific">Bisbaumannia pacifica</name>
    <dbReference type="NCBI Taxonomy" id="77098"/>
    <lineage>
        <taxon>Bacteria</taxon>
        <taxon>Pseudomonadati</taxon>
        <taxon>Pseudomonadota</taxon>
        <taxon>Gammaproteobacteria</taxon>
        <taxon>Oceanospirillales</taxon>
        <taxon>Halomonadaceae</taxon>
        <taxon>Bisbaumannia</taxon>
    </lineage>
</organism>